<evidence type="ECO:0000313" key="2">
    <source>
        <dbReference type="EMBL" id="AMP09001.1"/>
    </source>
</evidence>
<dbReference type="InterPro" id="IPR006597">
    <property type="entry name" value="Sel1-like"/>
</dbReference>
<dbReference type="Gene3D" id="1.25.40.10">
    <property type="entry name" value="Tetratricopeptide repeat domain"/>
    <property type="match status" value="1"/>
</dbReference>
<evidence type="ECO:0000259" key="1">
    <source>
        <dbReference type="Pfam" id="PF19933"/>
    </source>
</evidence>
<reference evidence="2 3" key="1">
    <citation type="submission" date="2015-11" db="EMBL/GenBank/DDBJ databases">
        <title>Exploring the genomic traits of fungus-feeding bacterial genus Collimonas.</title>
        <authorList>
            <person name="Song C."/>
            <person name="Schmidt R."/>
            <person name="de Jager V."/>
            <person name="Krzyzanowska D."/>
            <person name="Jongedijk E."/>
            <person name="Cankar K."/>
            <person name="Beekwilder J."/>
            <person name="van Veen A."/>
            <person name="de Boer W."/>
            <person name="van Veen J.A."/>
            <person name="Garbeva P."/>
        </authorList>
    </citation>
    <scope>NUCLEOTIDE SEQUENCE [LARGE SCALE GENOMIC DNA]</scope>
    <source>
        <strain evidence="2 3">Ter282</strain>
    </source>
</reference>
<dbReference type="SUPFAM" id="SSF81901">
    <property type="entry name" value="HCP-like"/>
    <property type="match status" value="1"/>
</dbReference>
<dbReference type="PATRIC" id="fig|279058.17.peg.1297"/>
<dbReference type="PROSITE" id="PS51257">
    <property type="entry name" value="PROKAR_LIPOPROTEIN"/>
    <property type="match status" value="1"/>
</dbReference>
<protein>
    <submittedName>
        <fullName evidence="2">Sel1 repeat family protein</fullName>
    </submittedName>
</protein>
<dbReference type="AlphaFoldDB" id="A0A127PNW1"/>
<dbReference type="InterPro" id="IPR045653">
    <property type="entry name" value="DUF6396"/>
</dbReference>
<evidence type="ECO:0000313" key="3">
    <source>
        <dbReference type="Proteomes" id="UP000071778"/>
    </source>
</evidence>
<proteinExistence type="predicted"/>
<accession>A0A127PNW1</accession>
<dbReference type="OrthoDB" id="8578120at2"/>
<dbReference type="PANTHER" id="PTHR11102:SF160">
    <property type="entry name" value="ERAD-ASSOCIATED E3 UBIQUITIN-PROTEIN LIGASE COMPONENT HRD3"/>
    <property type="match status" value="1"/>
</dbReference>
<feature type="domain" description="DUF6396" evidence="1">
    <location>
        <begin position="284"/>
        <end position="323"/>
    </location>
</feature>
<keyword evidence="3" id="KW-1185">Reference proteome</keyword>
<dbReference type="EMBL" id="CP013235">
    <property type="protein sequence ID" value="AMP09001.1"/>
    <property type="molecule type" value="Genomic_DNA"/>
</dbReference>
<gene>
    <name evidence="2" type="ORF">CAter282_1209</name>
</gene>
<dbReference type="Pfam" id="PF19933">
    <property type="entry name" value="DUF6396"/>
    <property type="match status" value="1"/>
</dbReference>
<dbReference type="PANTHER" id="PTHR11102">
    <property type="entry name" value="SEL-1-LIKE PROTEIN"/>
    <property type="match status" value="1"/>
</dbReference>
<dbReference type="InterPro" id="IPR011990">
    <property type="entry name" value="TPR-like_helical_dom_sf"/>
</dbReference>
<dbReference type="RefSeq" id="WP_082797804.1">
    <property type="nucleotide sequence ID" value="NZ_CP013235.1"/>
</dbReference>
<sequence>MVSSRSGVMRGVHHVRYLIAVSLLAMFALSACSVKPALPRNMALKAFDPYRNDFVCQYEVNNVPPIDAQADAWFQEGLRLTSRDLPPNQRNYPKAVELWQKAADKNHWKAMMNLAGVLIDGDGFAPYEVAAEPERAVQIVERGMQLGIPAAFDLMGSFHQNGAGVTGDISRAYGFWELAADKGSPSAQTFLGKALSATYDNPREGFWGNRKVGLKMLECAFAQGYGKAAYELGMTIRGTRPELNEDNNRALKVLHEGVKMGCEDCANSLSSNFRNMSPLTNNFIDTARSERYSALGDALYHNPDLRFPNLDKILPLPPAKLPNGTAKQNR</sequence>
<dbReference type="Pfam" id="PF08238">
    <property type="entry name" value="Sel1"/>
    <property type="match status" value="2"/>
</dbReference>
<organism evidence="2 3">
    <name type="scientific">Collimonas arenae</name>
    <dbReference type="NCBI Taxonomy" id="279058"/>
    <lineage>
        <taxon>Bacteria</taxon>
        <taxon>Pseudomonadati</taxon>
        <taxon>Pseudomonadota</taxon>
        <taxon>Betaproteobacteria</taxon>
        <taxon>Burkholderiales</taxon>
        <taxon>Oxalobacteraceae</taxon>
        <taxon>Collimonas</taxon>
    </lineage>
</organism>
<dbReference type="Proteomes" id="UP000071778">
    <property type="component" value="Chromosome"/>
</dbReference>
<name>A0A127PNW1_9BURK</name>
<dbReference type="InterPro" id="IPR050767">
    <property type="entry name" value="Sel1_AlgK"/>
</dbReference>